<reference evidence="3 4" key="1">
    <citation type="submission" date="2024-09" db="EMBL/GenBank/DDBJ databases">
        <authorList>
            <person name="Sun Q."/>
            <person name="Mori K."/>
        </authorList>
    </citation>
    <scope>NUCLEOTIDE SEQUENCE [LARGE SCALE GENOMIC DNA]</scope>
    <source>
        <strain evidence="3 4">JCM 9767</strain>
    </source>
</reference>
<feature type="compositionally biased region" description="Basic and acidic residues" evidence="1">
    <location>
        <begin position="67"/>
        <end position="78"/>
    </location>
</feature>
<evidence type="ECO:0000256" key="1">
    <source>
        <dbReference type="SAM" id="MobiDB-lite"/>
    </source>
</evidence>
<keyword evidence="2" id="KW-1133">Transmembrane helix</keyword>
<dbReference type="Proteomes" id="UP001589753">
    <property type="component" value="Unassembled WGS sequence"/>
</dbReference>
<feature type="compositionally biased region" description="Gly residues" evidence="1">
    <location>
        <begin position="331"/>
        <end position="345"/>
    </location>
</feature>
<gene>
    <name evidence="3" type="ORF">ACFFUA_16675</name>
</gene>
<proteinExistence type="predicted"/>
<feature type="region of interest" description="Disordered" evidence="1">
    <location>
        <begin position="250"/>
        <end position="345"/>
    </location>
</feature>
<dbReference type="EMBL" id="JBHMDI010000038">
    <property type="protein sequence ID" value="MFB9349081.1"/>
    <property type="molecule type" value="Genomic_DNA"/>
</dbReference>
<evidence type="ECO:0000313" key="3">
    <source>
        <dbReference type="EMBL" id="MFB9349081.1"/>
    </source>
</evidence>
<keyword evidence="4" id="KW-1185">Reference proteome</keyword>
<accession>A0ABV5LA78</accession>
<evidence type="ECO:0000256" key="2">
    <source>
        <dbReference type="SAM" id="Phobius"/>
    </source>
</evidence>
<protein>
    <recommendedName>
        <fullName evidence="5">Extensin</fullName>
    </recommendedName>
</protein>
<evidence type="ECO:0008006" key="5">
    <source>
        <dbReference type="Google" id="ProtNLM"/>
    </source>
</evidence>
<feature type="compositionally biased region" description="Low complexity" evidence="1">
    <location>
        <begin position="202"/>
        <end position="211"/>
    </location>
</feature>
<name>A0ABV5LA78_9ACTN</name>
<sequence length="345" mass="33921">MADEQHRWLDRGTAERLLGGEPPETTDPVARDQARRLAGTLRALSAPPPPDDGELPGEAAALAAFRMSREKREERAEAAHGTGRPDGTHPSDIGTIRIGAPRGDRSGTADGPRRGRSLHLGLAAALVAGVAGGAAVLAATGVLSPPDGPRSDPAASVTATGTRPERPLVSPPPKGAAPGGAVPGDRHSGSAPGTAGGGAGAAGDADGPRAPGESDVDTGDGAVRSGRGGKQIAAACRAWRDGRALSGEREHLLEDAAGGPSRVGPYCEDVLSTPDASGASGTTGTGGEAHESNGNGKANGQGRGQGQGQGQGQDNGVDNGNGGNSAKKSGNGNGDNNGNGGKKNP</sequence>
<comment type="caution">
    <text evidence="3">The sequence shown here is derived from an EMBL/GenBank/DDBJ whole genome shotgun (WGS) entry which is preliminary data.</text>
</comment>
<feature type="compositionally biased region" description="Basic and acidic residues" evidence="1">
    <location>
        <begin position="102"/>
        <end position="113"/>
    </location>
</feature>
<keyword evidence="2" id="KW-0472">Membrane</keyword>
<feature type="transmembrane region" description="Helical" evidence="2">
    <location>
        <begin position="120"/>
        <end position="143"/>
    </location>
</feature>
<evidence type="ECO:0000313" key="4">
    <source>
        <dbReference type="Proteomes" id="UP001589753"/>
    </source>
</evidence>
<dbReference type="RefSeq" id="WP_380956070.1">
    <property type="nucleotide sequence ID" value="NZ_JBHMDI010000038.1"/>
</dbReference>
<feature type="region of interest" description="Disordered" evidence="1">
    <location>
        <begin position="140"/>
        <end position="233"/>
    </location>
</feature>
<feature type="region of interest" description="Disordered" evidence="1">
    <location>
        <begin position="1"/>
        <end position="115"/>
    </location>
</feature>
<feature type="compositionally biased region" description="Gly residues" evidence="1">
    <location>
        <begin position="297"/>
        <end position="323"/>
    </location>
</feature>
<feature type="compositionally biased region" description="Basic and acidic residues" evidence="1">
    <location>
        <begin position="1"/>
        <end position="14"/>
    </location>
</feature>
<keyword evidence="2" id="KW-0812">Transmembrane</keyword>
<organism evidence="3 4">
    <name type="scientific">Streptomyces heliomycini</name>
    <dbReference type="NCBI Taxonomy" id="284032"/>
    <lineage>
        <taxon>Bacteria</taxon>
        <taxon>Bacillati</taxon>
        <taxon>Actinomycetota</taxon>
        <taxon>Actinomycetes</taxon>
        <taxon>Kitasatosporales</taxon>
        <taxon>Streptomycetaceae</taxon>
        <taxon>Streptomyces</taxon>
    </lineage>
</organism>